<proteinExistence type="predicted"/>
<comment type="caution">
    <text evidence="2">The sequence shown here is derived from an EMBL/GenBank/DDBJ whole genome shotgun (WGS) entry which is preliminary data.</text>
</comment>
<evidence type="ECO:0000313" key="2">
    <source>
        <dbReference type="EMBL" id="GAA0344194.1"/>
    </source>
</evidence>
<protein>
    <recommendedName>
        <fullName evidence="1">DUF6879 domain-containing protein</fullName>
    </recommendedName>
</protein>
<dbReference type="RefSeq" id="WP_344117432.1">
    <property type="nucleotide sequence ID" value="NZ_BAAABW010000012.1"/>
</dbReference>
<dbReference type="Proteomes" id="UP001500063">
    <property type="component" value="Unassembled WGS sequence"/>
</dbReference>
<sequence length="176" mass="20321">MPQRKQQPSFKELLSTAKYSAVHLEMRDSYAVDYEESGFAAWKAGHRLNPDDRGSWWRPWCDVASQAVARGIAMRRARIVSEPVSEYIKFEHSETFTNVAAGEQVRWLPRRQASDLALPGNDFWVFDDHLVRFHIFNGDGGDEGEELTEDPDVIRLCRHAFNSVWARGIPHEEYKV</sequence>
<organism evidence="2 3">
    <name type="scientific">Streptomyces blastmyceticus</name>
    <dbReference type="NCBI Taxonomy" id="68180"/>
    <lineage>
        <taxon>Bacteria</taxon>
        <taxon>Bacillati</taxon>
        <taxon>Actinomycetota</taxon>
        <taxon>Actinomycetes</taxon>
        <taxon>Kitasatosporales</taxon>
        <taxon>Streptomycetaceae</taxon>
        <taxon>Streptomyces</taxon>
    </lineage>
</organism>
<dbReference type="InterPro" id="IPR049244">
    <property type="entry name" value="DUF6879"/>
</dbReference>
<accession>A0ABN0WRN6</accession>
<evidence type="ECO:0000313" key="3">
    <source>
        <dbReference type="Proteomes" id="UP001500063"/>
    </source>
</evidence>
<feature type="domain" description="DUF6879" evidence="1">
    <location>
        <begin position="9"/>
        <end position="175"/>
    </location>
</feature>
<keyword evidence="3" id="KW-1185">Reference proteome</keyword>
<gene>
    <name evidence="2" type="ORF">GCM10010319_20430</name>
</gene>
<evidence type="ECO:0000259" key="1">
    <source>
        <dbReference type="Pfam" id="PF21806"/>
    </source>
</evidence>
<dbReference type="EMBL" id="BAAABW010000012">
    <property type="protein sequence ID" value="GAA0344194.1"/>
    <property type="molecule type" value="Genomic_DNA"/>
</dbReference>
<dbReference type="Pfam" id="PF21806">
    <property type="entry name" value="DUF6879"/>
    <property type="match status" value="1"/>
</dbReference>
<name>A0ABN0WRN6_9ACTN</name>
<reference evidence="2 3" key="1">
    <citation type="journal article" date="2019" name="Int. J. Syst. Evol. Microbiol.">
        <title>The Global Catalogue of Microorganisms (GCM) 10K type strain sequencing project: providing services to taxonomists for standard genome sequencing and annotation.</title>
        <authorList>
            <consortium name="The Broad Institute Genomics Platform"/>
            <consortium name="The Broad Institute Genome Sequencing Center for Infectious Disease"/>
            <person name="Wu L."/>
            <person name="Ma J."/>
        </authorList>
    </citation>
    <scope>NUCLEOTIDE SEQUENCE [LARGE SCALE GENOMIC DNA]</scope>
    <source>
        <strain evidence="2 3">JCM 4565</strain>
    </source>
</reference>